<name>A0A1C3ZL63_BACMY</name>
<protein>
    <submittedName>
        <fullName evidence="2">Uncharacterized protein</fullName>
    </submittedName>
</protein>
<organism evidence="2 3">
    <name type="scientific">Bacillus mycoides</name>
    <dbReference type="NCBI Taxonomy" id="1405"/>
    <lineage>
        <taxon>Bacteria</taxon>
        <taxon>Bacillati</taxon>
        <taxon>Bacillota</taxon>
        <taxon>Bacilli</taxon>
        <taxon>Bacillales</taxon>
        <taxon>Bacillaceae</taxon>
        <taxon>Bacillus</taxon>
        <taxon>Bacillus cereus group</taxon>
    </lineage>
</organism>
<gene>
    <name evidence="2" type="ORF">BWGO95_00367</name>
</gene>
<dbReference type="Proteomes" id="UP000195696">
    <property type="component" value="Unassembled WGS sequence"/>
</dbReference>
<evidence type="ECO:0000313" key="2">
    <source>
        <dbReference type="EMBL" id="SCB66432.1"/>
    </source>
</evidence>
<reference evidence="2 3" key="1">
    <citation type="submission" date="2016-08" db="EMBL/GenBank/DDBJ databases">
        <authorList>
            <person name="Seilhamer J.J."/>
        </authorList>
    </citation>
    <scope>NUCLEOTIDE SEQUENCE [LARGE SCALE GENOMIC DNA]</scope>
    <source>
        <strain evidence="2 3">SDA_GO95</strain>
    </source>
</reference>
<sequence>MKSIGEIVDSLTSDKLEEGTKEKVENRI</sequence>
<feature type="compositionally biased region" description="Basic and acidic residues" evidence="1">
    <location>
        <begin position="12"/>
        <end position="28"/>
    </location>
</feature>
<accession>A0A1C3ZL63</accession>
<evidence type="ECO:0000256" key="1">
    <source>
        <dbReference type="SAM" id="MobiDB-lite"/>
    </source>
</evidence>
<dbReference type="EMBL" id="FMAK01000013">
    <property type="protein sequence ID" value="SCB66432.1"/>
    <property type="molecule type" value="Genomic_DNA"/>
</dbReference>
<proteinExistence type="predicted"/>
<evidence type="ECO:0000313" key="3">
    <source>
        <dbReference type="Proteomes" id="UP000195696"/>
    </source>
</evidence>
<feature type="region of interest" description="Disordered" evidence="1">
    <location>
        <begin position="1"/>
        <end position="28"/>
    </location>
</feature>
<dbReference type="AlphaFoldDB" id="A0A1C3ZL63"/>